<dbReference type="Gene3D" id="2.60.40.4070">
    <property type="match status" value="1"/>
</dbReference>
<dbReference type="EMBL" id="MGFH01000231">
    <property type="protein sequence ID" value="OGM01622.1"/>
    <property type="molecule type" value="Genomic_DNA"/>
</dbReference>
<evidence type="ECO:0000313" key="1">
    <source>
        <dbReference type="EMBL" id="OGM01622.1"/>
    </source>
</evidence>
<gene>
    <name evidence="1" type="ORF">A2008_06105</name>
</gene>
<reference evidence="1 2" key="1">
    <citation type="journal article" date="2016" name="Nat. Commun.">
        <title>Thousands of microbial genomes shed light on interconnected biogeochemical processes in an aquifer system.</title>
        <authorList>
            <person name="Anantharaman K."/>
            <person name="Brown C.T."/>
            <person name="Hug L.A."/>
            <person name="Sharon I."/>
            <person name="Castelle C.J."/>
            <person name="Probst A.J."/>
            <person name="Thomas B.C."/>
            <person name="Singh A."/>
            <person name="Wilkins M.J."/>
            <person name="Karaoz U."/>
            <person name="Brodie E.L."/>
            <person name="Williams K.H."/>
            <person name="Hubbard S.S."/>
            <person name="Banfield J.F."/>
        </authorList>
    </citation>
    <scope>NUCLEOTIDE SEQUENCE [LARGE SCALE GENOMIC DNA]</scope>
</reference>
<protein>
    <submittedName>
        <fullName evidence="1">Uncharacterized protein</fullName>
    </submittedName>
</protein>
<accession>A0A1F7WFL0</accession>
<name>A0A1F7WFL0_9BACT</name>
<proteinExistence type="predicted"/>
<dbReference type="STRING" id="1817813.A2008_06105"/>
<evidence type="ECO:0000313" key="2">
    <source>
        <dbReference type="Proteomes" id="UP000178735"/>
    </source>
</evidence>
<dbReference type="Gene3D" id="2.60.40.10">
    <property type="entry name" value="Immunoglobulins"/>
    <property type="match status" value="3"/>
</dbReference>
<sequence>MGSATITFIASRTDTSTEEVNISVNVSGGGTGTITVPAFSSSGIATVNINAVAGASYTATFNATMNSAPPQNQLNQAVSGSPITVISNSGPTPTNPPQISALNGVGVSANMMYSNSRRIVVTGTADPNTTLEVLLGGVSQGIAIAEPSGAWSFPVVVAAEGATSIAARNAIGTTTTYNITVDTIAPTFSVVYSSTSPFGLTGANPIKATITATEDLEAGVVPRLISPDGKDVTFTPVPFPTGSTRTFTADIAITKTGSTASVNGTPTIDGAFKLFLSATDKAHNIGTVVTSGDSFSISTSGPSASGAKVSIASDAQYSNSRTLNFTWQGFTHALGVDKLTKFWYIAAQTPPANADTSDTNLWKDGGAGANGGGTGSLSVTGEGTWEIYVKAQDNLGNVSTSAKDSIIVDTIGPNLVGGSQVPPSGFANGTDQTEIICSIQDLTSGIDRNTAVITVNGTPYGVGGTSAPNASPAVSCVTTGTPGTYQLIFRPQLIGLKYPRGTVTVSVTANDMVGNPLGGTAGSPGSPATWSFVVNTNADAPSANQAQPAAGFYYNAKRPTISLHLDDSDLIDRSSVVMNISNGSSYMTFNVGSSLVLTDAAAGGTDSVLTLTPPMDFVDGTVSVTVSAKDRIGNAMTPYPWTFYVDTTPPVASNPVPANNTVVTSATPVISGKLDDAGAGLDTSTDSVRLRINYIALANPASSFSREFTIDSATDPGLTYNASTKTLSFNPTMANNFTLGVGSVEVILVTARDRAVSPPAGTAPLPNVLAASYQWSFSISTSAGPVVSFGESTPKPPTSATEFNYTNIEPLIIRTTLVDDDLINHSSLLIDINGRTFRDGDAQVSWQTGTTNEILIVNLQNETTLIKQGTNSVSLRAASDRTGRALQNAPVDLSFLYDNVGPVAVSPTPADGGIIYDLSNGMVKCKLSDNYSGIARASLEVRDNGTLLGTYGTDSTPVNLVYDGNNQDLIFRTGTPYTAGHNYQFTVIPPTAVGTPTGTADKAGNGLGKAANSAATAPFSWTLTAASTSDVVLLVSPENDAFVNVIDKDFAFMWRALHGATMYRLEISGNLSFTDTYKYDTTSTSFTDDTLQTSLMEHGKIYYWQVSALNSSGQVYGTSERRQFTVDNLAPQMPKIVGVIDYLGLNPKHENAAPTVNTTYVKQRRVRVKVLLYEGAPSTVGYTISVGYLQIINGTDTKYIELGEKTDVHGYDTNEVDITFPDQDGEYRVVAYVLDRAGNMSPQCEQARVYVNRKIPKINTIILTDPSPNSNGYITSGKVKFEVQFNTPIDMLPLSDYTAAPSIKFDPKSADGTSPIELTDLAVSGKSVTGYASIPYGQGAQFDGMADVIVTGFMDASWNTMDGGSVTYYKYFEIDTAPGFVVKTFLNPVDEKNVLINIQASETMLFSPACYITVANGDVDQRPVYIMAKNLYAVSTTGTVGENNIRISGLDTRNNIGYWPTADVIKEGKFLMAQYSPGKESVIGSRDMGVSVEIPKRAISRDANIYVFPYRLEYVGNDYLAKVSQSVPKSPARMAAAEGLKASGETMRVKTSNGKMMMVSYSGNGQAEVKVEGAAAEVKGEKQVQPKAELEQVSSFFDISPSRGLRTSGKIAIDCVLTDAQKADLSKMGVYYSSDGILWERVGGNFDGSKFEAEMKATGVYGVFTDNKEPMFSKQALDGRTNLDSTRPELFAYVSDFGSGIDADGVIVRIDGVPYKASYNEKESKISYCVEEGLKAGNHEIVFEAVDHSGNISRQAVQVIAPAADPDIINAISYPNPARRGSNPSITFTVSGSLGNTVDAKIYIYDINANRVTELTPMQAGNNFRAIWAGMVNDDGEIVANGVYFYKIKVNCADKSVEKYGKIAVLR</sequence>
<comment type="caution">
    <text evidence="1">The sequence shown here is derived from an EMBL/GenBank/DDBJ whole genome shotgun (WGS) entry which is preliminary data.</text>
</comment>
<dbReference type="Proteomes" id="UP000178735">
    <property type="component" value="Unassembled WGS sequence"/>
</dbReference>
<dbReference type="InterPro" id="IPR013783">
    <property type="entry name" value="Ig-like_fold"/>
</dbReference>
<organism evidence="1 2">
    <name type="scientific">Candidatus Wallbacteria bacterium GWC2_49_35</name>
    <dbReference type="NCBI Taxonomy" id="1817813"/>
    <lineage>
        <taxon>Bacteria</taxon>
        <taxon>Candidatus Walliibacteriota</taxon>
    </lineage>
</organism>